<protein>
    <submittedName>
        <fullName evidence="1">HAD hydrolase-like protein</fullName>
    </submittedName>
</protein>
<comment type="caution">
    <text evidence="1">The sequence shown here is derived from an EMBL/GenBank/DDBJ whole genome shotgun (WGS) entry which is preliminary data.</text>
</comment>
<dbReference type="EMBL" id="JBGOSP010000028">
    <property type="protein sequence ID" value="MFA3841755.1"/>
    <property type="molecule type" value="Genomic_DNA"/>
</dbReference>
<dbReference type="Proteomes" id="UP001571476">
    <property type="component" value="Unassembled WGS sequence"/>
</dbReference>
<proteinExistence type="predicted"/>
<dbReference type="InterPro" id="IPR036412">
    <property type="entry name" value="HAD-like_sf"/>
</dbReference>
<dbReference type="Pfam" id="PF13242">
    <property type="entry name" value="Hydrolase_like"/>
    <property type="match status" value="1"/>
</dbReference>
<keyword evidence="2" id="KW-1185">Reference proteome</keyword>
<dbReference type="RefSeq" id="WP_372565927.1">
    <property type="nucleotide sequence ID" value="NZ_JBGOSP010000028.1"/>
</dbReference>
<dbReference type="Gene3D" id="3.40.50.1000">
    <property type="entry name" value="HAD superfamily/HAD-like"/>
    <property type="match status" value="1"/>
</dbReference>
<accession>A0ABV4STU0</accession>
<dbReference type="SUPFAM" id="SSF56784">
    <property type="entry name" value="HAD-like"/>
    <property type="match status" value="1"/>
</dbReference>
<gene>
    <name evidence="1" type="ORF">ACEG43_37130</name>
</gene>
<sequence length="87" mass="8665">MEPAATDASDAGFVGDTIWDMKSAARAGVRAVAVLCGGIPRTDLEAAGSAGVHDGPADLLAGLDTSVFAQKERTQCCCTGGPAGRAE</sequence>
<dbReference type="InterPro" id="IPR023214">
    <property type="entry name" value="HAD_sf"/>
</dbReference>
<reference evidence="1 2" key="1">
    <citation type="submission" date="2024-08" db="EMBL/GenBank/DDBJ databases">
        <title>Genome sequence of Streptomyces aureus CACIA-1.46HGO.</title>
        <authorList>
            <person name="Evangelista-Martinez Z."/>
        </authorList>
    </citation>
    <scope>NUCLEOTIDE SEQUENCE [LARGE SCALE GENOMIC DNA]</scope>
    <source>
        <strain evidence="1 2">CACIA-1.46HGO</strain>
    </source>
</reference>
<evidence type="ECO:0000313" key="2">
    <source>
        <dbReference type="Proteomes" id="UP001571476"/>
    </source>
</evidence>
<organism evidence="1 2">
    <name type="scientific">Streptomyces aureus</name>
    <dbReference type="NCBI Taxonomy" id="193461"/>
    <lineage>
        <taxon>Bacteria</taxon>
        <taxon>Bacillati</taxon>
        <taxon>Actinomycetota</taxon>
        <taxon>Actinomycetes</taxon>
        <taxon>Kitasatosporales</taxon>
        <taxon>Streptomycetaceae</taxon>
        <taxon>Streptomyces</taxon>
    </lineage>
</organism>
<evidence type="ECO:0000313" key="1">
    <source>
        <dbReference type="EMBL" id="MFA3841755.1"/>
    </source>
</evidence>
<name>A0ABV4STU0_9ACTN</name>